<dbReference type="OrthoDB" id="8596378at2"/>
<evidence type="ECO:0000256" key="7">
    <source>
        <dbReference type="SAM" id="MobiDB-lite"/>
    </source>
</evidence>
<feature type="region of interest" description="Disordered" evidence="7">
    <location>
        <begin position="1"/>
        <end position="20"/>
    </location>
</feature>
<keyword evidence="10" id="KW-1185">Reference proteome</keyword>
<dbReference type="STRING" id="34027.SAMN05421829_105183"/>
<evidence type="ECO:0000256" key="8">
    <source>
        <dbReference type="SAM" id="Phobius"/>
    </source>
</evidence>
<evidence type="ECO:0000256" key="6">
    <source>
        <dbReference type="ARBA" id="ARBA00023136"/>
    </source>
</evidence>
<protein>
    <submittedName>
        <fullName evidence="9">Chromate transporter</fullName>
    </submittedName>
</protein>
<evidence type="ECO:0000256" key="3">
    <source>
        <dbReference type="ARBA" id="ARBA00022475"/>
    </source>
</evidence>
<dbReference type="Proteomes" id="UP000186819">
    <property type="component" value="Unassembled WGS sequence"/>
</dbReference>
<keyword evidence="6 8" id="KW-0472">Membrane</keyword>
<organism evidence="9 10">
    <name type="scientific">Aromatoleum tolulyticum</name>
    <dbReference type="NCBI Taxonomy" id="34027"/>
    <lineage>
        <taxon>Bacteria</taxon>
        <taxon>Pseudomonadati</taxon>
        <taxon>Pseudomonadota</taxon>
        <taxon>Betaproteobacteria</taxon>
        <taxon>Rhodocyclales</taxon>
        <taxon>Rhodocyclaceae</taxon>
        <taxon>Aromatoleum</taxon>
    </lineage>
</organism>
<dbReference type="InterPro" id="IPR052518">
    <property type="entry name" value="CHR_Transporter"/>
</dbReference>
<comment type="similarity">
    <text evidence="2">Belongs to the chromate ion transporter (CHR) (TC 2.A.51) family.</text>
</comment>
<dbReference type="Pfam" id="PF02417">
    <property type="entry name" value="Chromate_transp"/>
    <property type="match status" value="1"/>
</dbReference>
<keyword evidence="5 8" id="KW-1133">Transmembrane helix</keyword>
<dbReference type="GO" id="GO:0005886">
    <property type="term" value="C:plasma membrane"/>
    <property type="evidence" value="ECO:0007669"/>
    <property type="project" value="UniProtKB-SubCell"/>
</dbReference>
<evidence type="ECO:0000256" key="5">
    <source>
        <dbReference type="ARBA" id="ARBA00022989"/>
    </source>
</evidence>
<comment type="subcellular location">
    <subcellularLocation>
        <location evidence="1">Cell membrane</location>
        <topology evidence="1">Multi-pass membrane protein</topology>
    </subcellularLocation>
</comment>
<reference evidence="10" key="1">
    <citation type="submission" date="2017-01" db="EMBL/GenBank/DDBJ databases">
        <authorList>
            <person name="Varghese N."/>
            <person name="Submissions S."/>
        </authorList>
    </citation>
    <scope>NUCLEOTIDE SEQUENCE [LARGE SCALE GENOMIC DNA]</scope>
    <source>
        <strain evidence="10">ATCC 51758</strain>
    </source>
</reference>
<evidence type="ECO:0000256" key="2">
    <source>
        <dbReference type="ARBA" id="ARBA00005262"/>
    </source>
</evidence>
<name>A0A1N6U1H6_9RHOO</name>
<gene>
    <name evidence="9" type="ORF">SAMN05421829_105183</name>
</gene>
<feature type="transmembrane region" description="Helical" evidence="8">
    <location>
        <begin position="181"/>
        <end position="198"/>
    </location>
</feature>
<dbReference type="PANTHER" id="PTHR43663">
    <property type="entry name" value="CHROMATE TRANSPORT PROTEIN-RELATED"/>
    <property type="match status" value="1"/>
</dbReference>
<evidence type="ECO:0000313" key="10">
    <source>
        <dbReference type="Proteomes" id="UP000186819"/>
    </source>
</evidence>
<keyword evidence="3" id="KW-1003">Cell membrane</keyword>
<accession>A0A1N6U1H6</accession>
<evidence type="ECO:0000256" key="1">
    <source>
        <dbReference type="ARBA" id="ARBA00004651"/>
    </source>
</evidence>
<sequence length="212" mass="22502">MHRSPADAPRTAPEPPHPAIPPARQPGLWDLFLACSRVGLSGFGGVLPLLRHFLVEERRLMSGADFNALLGLCQFLPGSNVVNLAVCVGARFHGARGAVVATTGLLLGPFLVMMALATAYGVWGHLAVVQDMLRGVAAAGAGLLFATALKMARNVPERWIYLPFAALILVALVILRLPLPPLMLALLGMTGLIAYRRARRAARLATTADTDS</sequence>
<dbReference type="AlphaFoldDB" id="A0A1N6U1H6"/>
<feature type="transmembrane region" description="Helical" evidence="8">
    <location>
        <begin position="132"/>
        <end position="152"/>
    </location>
</feature>
<dbReference type="PANTHER" id="PTHR43663:SF1">
    <property type="entry name" value="CHROMATE TRANSPORTER"/>
    <property type="match status" value="1"/>
</dbReference>
<keyword evidence="4 8" id="KW-0812">Transmembrane</keyword>
<dbReference type="InterPro" id="IPR003370">
    <property type="entry name" value="Chromate_transpt"/>
</dbReference>
<evidence type="ECO:0000313" key="9">
    <source>
        <dbReference type="EMBL" id="SIQ59351.1"/>
    </source>
</evidence>
<proteinExistence type="inferred from homology"/>
<dbReference type="GO" id="GO:0015109">
    <property type="term" value="F:chromate transmembrane transporter activity"/>
    <property type="evidence" value="ECO:0007669"/>
    <property type="project" value="InterPro"/>
</dbReference>
<dbReference type="EMBL" id="FTMD01000005">
    <property type="protein sequence ID" value="SIQ59351.1"/>
    <property type="molecule type" value="Genomic_DNA"/>
</dbReference>
<evidence type="ECO:0000256" key="4">
    <source>
        <dbReference type="ARBA" id="ARBA00022692"/>
    </source>
</evidence>
<feature type="transmembrane region" description="Helical" evidence="8">
    <location>
        <begin position="98"/>
        <end position="120"/>
    </location>
</feature>
<dbReference type="RefSeq" id="WP_084205029.1">
    <property type="nucleotide sequence ID" value="NZ_FTMD01000005.1"/>
</dbReference>